<feature type="compositionally biased region" description="Acidic residues" evidence="2">
    <location>
        <begin position="361"/>
        <end position="373"/>
    </location>
</feature>
<feature type="compositionally biased region" description="Polar residues" evidence="2">
    <location>
        <begin position="389"/>
        <end position="405"/>
    </location>
</feature>
<comment type="caution">
    <text evidence="3">The sequence shown here is derived from an EMBL/GenBank/DDBJ whole genome shotgun (WGS) entry which is preliminary data.</text>
</comment>
<keyword evidence="4" id="KW-1185">Reference proteome</keyword>
<feature type="coiled-coil region" evidence="1">
    <location>
        <begin position="500"/>
        <end position="534"/>
    </location>
</feature>
<dbReference type="AlphaFoldDB" id="A0A1U7LG94"/>
<evidence type="ECO:0000313" key="4">
    <source>
        <dbReference type="Proteomes" id="UP000186594"/>
    </source>
</evidence>
<evidence type="ECO:0000313" key="3">
    <source>
        <dbReference type="EMBL" id="OLL21667.1"/>
    </source>
</evidence>
<proteinExistence type="predicted"/>
<dbReference type="EMBL" id="LXFE01004409">
    <property type="protein sequence ID" value="OLL21667.1"/>
    <property type="molecule type" value="Genomic_DNA"/>
</dbReference>
<evidence type="ECO:0000256" key="1">
    <source>
        <dbReference type="SAM" id="Coils"/>
    </source>
</evidence>
<reference evidence="3 4" key="1">
    <citation type="submission" date="2016-04" db="EMBL/GenBank/DDBJ databases">
        <title>Evolutionary innovation and constraint leading to complex multicellularity in the Ascomycota.</title>
        <authorList>
            <person name="Cisse O."/>
            <person name="Nguyen A."/>
            <person name="Hewitt D.A."/>
            <person name="Jedd G."/>
            <person name="Stajich J.E."/>
        </authorList>
    </citation>
    <scope>NUCLEOTIDE SEQUENCE [LARGE SCALE GENOMIC DNA]</scope>
    <source>
        <strain evidence="3 4">DAH-3</strain>
    </source>
</reference>
<sequence>MPNGYSPSQLAVPGFSQPQTNKPLTYESSESLQPQIRYRVSNVQRSRYWGKLRNGQEMKYSSPTLAINEMIKAIYYHIDREIKYDEIHNSWEIQSFQEKHKEELLVIKQGLIEKYPGIFTGPQGSPLIGKKWRPSYIAAQPIYCTIPRLVLVSWVRSSRTKPKRFALSIFTTNLPREITLSTFVNGPDSNTRTNKRYLGTEQNPFLPPFQYFFQRSSGGCEAISMRVGYSVSELAWEGRSKHCGPKSLIIKETEMNLDVDTSPGKNRQRQLERQAEIEWRRGVWGMDKMDSGDLNIILTGGFKEEHITPGRLLKSEGIEMKSDEIDVIMKTEDEGIDIDSQLGCESERSEMSSQVEKPPGEEEYLTSDSEPEESMFIPPSLNPNFNPPGFSTQDSPSSSKPQVTAKSRHSSTPKPTFEDLANLRTASYLAFENTRLLQRAEAAERNLHFTTRKYEQLQVSHCQNLGILGPGEIVLDQFVTCLEDEMDLPSANIADRKTRITRIYKEVRDLREQIKALEARNLLLEREYRLGRNEGKDAGFWCKEDFPGFRERKRARTE</sequence>
<feature type="coiled-coil region" evidence="1">
    <location>
        <begin position="433"/>
        <end position="460"/>
    </location>
</feature>
<accession>A0A1U7LG94</accession>
<keyword evidence="1" id="KW-0175">Coiled coil</keyword>
<organism evidence="3 4">
    <name type="scientific">Neolecta irregularis (strain DAH-3)</name>
    <dbReference type="NCBI Taxonomy" id="1198029"/>
    <lineage>
        <taxon>Eukaryota</taxon>
        <taxon>Fungi</taxon>
        <taxon>Dikarya</taxon>
        <taxon>Ascomycota</taxon>
        <taxon>Taphrinomycotina</taxon>
        <taxon>Neolectales</taxon>
        <taxon>Neolectaceae</taxon>
        <taxon>Neolecta</taxon>
    </lineage>
</organism>
<evidence type="ECO:0000256" key="2">
    <source>
        <dbReference type="SAM" id="MobiDB-lite"/>
    </source>
</evidence>
<feature type="region of interest" description="Disordered" evidence="2">
    <location>
        <begin position="341"/>
        <end position="417"/>
    </location>
</feature>
<name>A0A1U7LG94_NEOID</name>
<feature type="compositionally biased region" description="Polar residues" evidence="2">
    <location>
        <begin position="16"/>
        <end position="28"/>
    </location>
</feature>
<feature type="region of interest" description="Disordered" evidence="2">
    <location>
        <begin position="1"/>
        <end position="28"/>
    </location>
</feature>
<gene>
    <name evidence="3" type="ORF">NEOLI_002343</name>
</gene>
<dbReference type="Proteomes" id="UP000186594">
    <property type="component" value="Unassembled WGS sequence"/>
</dbReference>
<protein>
    <submittedName>
        <fullName evidence="3">Uncharacterized protein</fullName>
    </submittedName>
</protein>